<evidence type="ECO:0000313" key="1">
    <source>
        <dbReference type="EMBL" id="NMR73656.1"/>
    </source>
</evidence>
<reference evidence="1 2" key="1">
    <citation type="submission" date="2020-04" db="EMBL/GenBank/DDBJ databases">
        <title>Whole-genome sequencing of Vibrio spp. from China reveals different genetic environments of blaCTX-M-14 among diverse lineages.</title>
        <authorList>
            <person name="Zheng Z."/>
            <person name="Ye L."/>
            <person name="Chen S."/>
        </authorList>
    </citation>
    <scope>NUCLEOTIDE SEQUENCE [LARGE SCALE GENOMIC DNA]</scope>
    <source>
        <strain evidence="1 2">Vb1636</strain>
    </source>
</reference>
<evidence type="ECO:0000313" key="2">
    <source>
        <dbReference type="Proteomes" id="UP000565155"/>
    </source>
</evidence>
<dbReference type="AlphaFoldDB" id="A0A7Y0QYW4"/>
<organism evidence="1 2">
    <name type="scientific">Vibrio alginolyticus</name>
    <dbReference type="NCBI Taxonomy" id="663"/>
    <lineage>
        <taxon>Bacteria</taxon>
        <taxon>Pseudomonadati</taxon>
        <taxon>Pseudomonadota</taxon>
        <taxon>Gammaproteobacteria</taxon>
        <taxon>Vibrionales</taxon>
        <taxon>Vibrionaceae</taxon>
        <taxon>Vibrio</taxon>
    </lineage>
</organism>
<comment type="caution">
    <text evidence="1">The sequence shown here is derived from an EMBL/GenBank/DDBJ whole genome shotgun (WGS) entry which is preliminary data.</text>
</comment>
<name>A0A7Y0QYW4_VIBAL</name>
<accession>A0A7Y0QYW4</accession>
<evidence type="ECO:0008006" key="3">
    <source>
        <dbReference type="Google" id="ProtNLM"/>
    </source>
</evidence>
<dbReference type="RefSeq" id="WP_021453565.1">
    <property type="nucleotide sequence ID" value="NZ_JABCMA010000006.1"/>
</dbReference>
<dbReference type="EMBL" id="JABCMA010000006">
    <property type="protein sequence ID" value="NMR73656.1"/>
    <property type="molecule type" value="Genomic_DNA"/>
</dbReference>
<protein>
    <recommendedName>
        <fullName evidence="3">Replication protein</fullName>
    </recommendedName>
</protein>
<proteinExistence type="predicted"/>
<dbReference type="Proteomes" id="UP000565155">
    <property type="component" value="Unassembled WGS sequence"/>
</dbReference>
<sequence length="319" mass="36884">MAQPNKNATIKRKRASRNFTMICNEVYADHCLSFQAMGLLSYLLSKPDDWEVKVSHLEKVTTGTMKKTGRDGVYVILKELIERGFCLRHKEADGSTWYEVSDYPKSLIRESRITEKPDPANTTLLNTDLKLNTDLNTSSESDDSDQLLSDAFAIFWTAGMRKVGKIQAFNEFKRAIKRLKAEPYEFARMLAEDVKRRNAAQQQGFDRLHPERYIKYERWTDELLNDTNLRGIDNGQKFEINGIGYGENADQSIFPEWLRIYPNQSPAIKFARVQQQRQWIESQANSPMGHANGNVRQDMGNDEWRSDYYGMGKLPFDPE</sequence>
<gene>
    <name evidence="1" type="ORF">HKB35_08525</name>
</gene>